<sequence length="30" mass="3584">MIQQGFLKEKRQTFNQHFHDVFLIGGYVSD</sequence>
<comment type="caution">
    <text evidence="1">The sequence shown here is derived from an EMBL/GenBank/DDBJ whole genome shotgun (WGS) entry which is preliminary data.</text>
</comment>
<dbReference type="Proteomes" id="UP001234495">
    <property type="component" value="Unassembled WGS sequence"/>
</dbReference>
<reference evidence="1 2" key="1">
    <citation type="submission" date="2023-07" db="EMBL/GenBank/DDBJ databases">
        <title>Genomic Encyclopedia of Type Strains, Phase IV (KMG-IV): sequencing the most valuable type-strain genomes for metagenomic binning, comparative biology and taxonomic classification.</title>
        <authorList>
            <person name="Goeker M."/>
        </authorList>
    </citation>
    <scope>NUCLEOTIDE SEQUENCE [LARGE SCALE GENOMIC DNA]</scope>
    <source>
        <strain evidence="1 2">DSM 29005</strain>
    </source>
</reference>
<accession>A0ABT9ZB45</accession>
<name>A0ABT9ZB45_9BACI</name>
<evidence type="ECO:0000313" key="2">
    <source>
        <dbReference type="Proteomes" id="UP001234495"/>
    </source>
</evidence>
<organism evidence="1 2">
    <name type="scientific">Metabacillus malikii</name>
    <dbReference type="NCBI Taxonomy" id="1504265"/>
    <lineage>
        <taxon>Bacteria</taxon>
        <taxon>Bacillati</taxon>
        <taxon>Bacillota</taxon>
        <taxon>Bacilli</taxon>
        <taxon>Bacillales</taxon>
        <taxon>Bacillaceae</taxon>
        <taxon>Metabacillus</taxon>
    </lineage>
</organism>
<protein>
    <submittedName>
        <fullName evidence="1">Uncharacterized protein</fullName>
    </submittedName>
</protein>
<gene>
    <name evidence="1" type="ORF">J2S19_000732</name>
</gene>
<dbReference type="EMBL" id="JAUSUD010000002">
    <property type="protein sequence ID" value="MDQ0229481.1"/>
    <property type="molecule type" value="Genomic_DNA"/>
</dbReference>
<evidence type="ECO:0000313" key="1">
    <source>
        <dbReference type="EMBL" id="MDQ0229481.1"/>
    </source>
</evidence>
<proteinExistence type="predicted"/>
<keyword evidence="2" id="KW-1185">Reference proteome</keyword>